<dbReference type="AlphaFoldDB" id="A0A433WG86"/>
<evidence type="ECO:0000313" key="1">
    <source>
        <dbReference type="EMBL" id="NSL87619.1"/>
    </source>
</evidence>
<gene>
    <name evidence="1" type="ORF">ECE50_012300</name>
</gene>
<dbReference type="EMBL" id="RIAR02000001">
    <property type="protein sequence ID" value="NSL87619.1"/>
    <property type="molecule type" value="Genomic_DNA"/>
</dbReference>
<protein>
    <submittedName>
        <fullName evidence="1">Uncharacterized protein</fullName>
    </submittedName>
</protein>
<comment type="caution">
    <text evidence="1">The sequence shown here is derived from an EMBL/GenBank/DDBJ whole genome shotgun (WGS) entry which is preliminary data.</text>
</comment>
<keyword evidence="2" id="KW-1185">Reference proteome</keyword>
<dbReference type="OrthoDB" id="678119at2"/>
<proteinExistence type="predicted"/>
<sequence length="189" mass="20667">MKQRLFPFALLLIIVAAMGCNRPSPEKTNPAATITTNDCGQATDSVNRVMASWSVAQEDMAAYEKLCKSHGEEIPVKGYTIRAVDLLAAMGMPPALADSPDCRFKHIRVYIGYRKKMGFKLYISPVDGACLKGSDPSKWQAGMDVLLDKHANPVPAGIDTPRLTSLNTYVLDLNAPCPKTCPEPPLQFR</sequence>
<organism evidence="1 2">
    <name type="scientific">Chitinophaga solisilvae</name>
    <dbReference type="NCBI Taxonomy" id="1233460"/>
    <lineage>
        <taxon>Bacteria</taxon>
        <taxon>Pseudomonadati</taxon>
        <taxon>Bacteroidota</taxon>
        <taxon>Chitinophagia</taxon>
        <taxon>Chitinophagales</taxon>
        <taxon>Chitinophagaceae</taxon>
        <taxon>Chitinophaga</taxon>
    </lineage>
</organism>
<reference evidence="1" key="1">
    <citation type="submission" date="2020-05" db="EMBL/GenBank/DDBJ databases">
        <title>Chitinophaga laudate sp. nov., isolated from a tropical peat swamp.</title>
        <authorList>
            <person name="Goh C.B.S."/>
            <person name="Lee M.S."/>
            <person name="Parimannan S."/>
            <person name="Pasbakhsh P."/>
            <person name="Yule C.M."/>
            <person name="Rajandas H."/>
            <person name="Loke S."/>
            <person name="Croft L."/>
            <person name="Tan J.B.L."/>
        </authorList>
    </citation>
    <scope>NUCLEOTIDE SEQUENCE</scope>
    <source>
        <strain evidence="1">Mgbs1</strain>
    </source>
</reference>
<dbReference type="PROSITE" id="PS51257">
    <property type="entry name" value="PROKAR_LIPOPROTEIN"/>
    <property type="match status" value="1"/>
</dbReference>
<accession>A0A433WG86</accession>
<dbReference type="Proteomes" id="UP000281028">
    <property type="component" value="Unassembled WGS sequence"/>
</dbReference>
<evidence type="ECO:0000313" key="2">
    <source>
        <dbReference type="Proteomes" id="UP000281028"/>
    </source>
</evidence>
<name>A0A433WG86_9BACT</name>